<gene>
    <name evidence="1" type="ORF">D5F53_32180</name>
</gene>
<dbReference type="Proteomes" id="UP000266552">
    <property type="component" value="Plasmid pAZOPL1"/>
</dbReference>
<proteinExistence type="predicted"/>
<sequence length="220" mass="25317">MDEMSYSEIILRLKESFPNGTVKFRSDNNKAYIPNQIYTDRLEAATQGKWNKSIKDIEINLEHLYVKVIVTVTIGDHSRDGYGLAYIDSDSKGRPKISNTLDQAAASAFVDALDTWQMGWRDLAPHNKMDWGGNPGIRHLLDSDPSIEGQNQVRLANPNHKVERKCIMAGCHKTLSADEWDLLKQVPNLNRNKMVYCFEHLPDHYKRKIPEQYLKAFLRE</sequence>
<protein>
    <submittedName>
        <fullName evidence="1">Uncharacterized protein</fullName>
    </submittedName>
</protein>
<dbReference type="KEGG" id="plw:D5F53_32180"/>
<name>A0A385TUA9_PAELA</name>
<evidence type="ECO:0000313" key="1">
    <source>
        <dbReference type="EMBL" id="AYB47990.1"/>
    </source>
</evidence>
<geneLocation type="plasmid" evidence="1 2">
    <name>pAZOPL1</name>
</geneLocation>
<dbReference type="RefSeq" id="WP_119851351.1">
    <property type="nucleotide sequence ID" value="NZ_CP032413.1"/>
</dbReference>
<organism evidence="1 2">
    <name type="scientific">Paenibacillus lautus</name>
    <name type="common">Bacillus lautus</name>
    <dbReference type="NCBI Taxonomy" id="1401"/>
    <lineage>
        <taxon>Bacteria</taxon>
        <taxon>Bacillati</taxon>
        <taxon>Bacillota</taxon>
        <taxon>Bacilli</taxon>
        <taxon>Bacillales</taxon>
        <taxon>Paenibacillaceae</taxon>
        <taxon>Paenibacillus</taxon>
    </lineage>
</organism>
<dbReference type="AlphaFoldDB" id="A0A385TUA9"/>
<dbReference type="EMBL" id="CP032413">
    <property type="protein sequence ID" value="AYB47990.1"/>
    <property type="molecule type" value="Genomic_DNA"/>
</dbReference>
<reference evidence="1 2" key="1">
    <citation type="submission" date="2018-09" db="EMBL/GenBank/DDBJ databases">
        <title>Genome Sequence of Paenibacillus lautus Strain E7593-69, Azo Dye-Degrading Bacteria, Isolated from Commercial Tattoo Inks.</title>
        <authorList>
            <person name="Nho S.W."/>
            <person name="Kim S.-J."/>
            <person name="Kweon O."/>
            <person name="Cerniglia C.E."/>
        </authorList>
    </citation>
    <scope>NUCLEOTIDE SEQUENCE [LARGE SCALE GENOMIC DNA]</scope>
    <source>
        <strain evidence="1 2">E7593-69</strain>
        <plasmid evidence="1 2">pAZOPL1</plasmid>
    </source>
</reference>
<keyword evidence="1" id="KW-0614">Plasmid</keyword>
<evidence type="ECO:0000313" key="2">
    <source>
        <dbReference type="Proteomes" id="UP000266552"/>
    </source>
</evidence>
<keyword evidence="2" id="KW-1185">Reference proteome</keyword>
<accession>A0A385TUA9</accession>